<dbReference type="PANTHER" id="PTHR21477:SF12">
    <property type="entry name" value="PROTEIN PHLOEM PROTEIN 2-LIKE A10"/>
    <property type="match status" value="1"/>
</dbReference>
<sequence length="391" mass="42735">MAMRLAEAAMDFSHRRRRWILAAVAGYAVYRAYHLPSVARRRRKFIALVRTLVALVNAVGSSAETLALVSSEINLFLRSDSGDLLPPSLVQLSKIVCSDEVSTSVSRISEAVTVGVVRGFSKSLSGSADGPNFSDRVVDKLFSDSGKGFASVVVGSFARNLVLGFYSSESGNKIAGDSRLEAVPEWVHLICGDKFRNLIADCIQRFVSTAVTVYLDKTMEINTYDELFSGLTNSRHEPKLKDLLVSVCNGAVETLVKTSHQVITTSNSSSSVSKPEGFKAEDDVPYKRNSVFENGEAGGGWVDKVSSTLAVPRNRKFVLDVTGRVTFETVKSFLDFVMRKLYDGAKRGVNVVHEEVLQLMKYICARSMTIVTICITLCMHLLVGAKLLIPA</sequence>
<keyword evidence="1" id="KW-0472">Membrane</keyword>
<dbReference type="PANTHER" id="PTHR21477">
    <property type="entry name" value="ZGC:172139"/>
    <property type="match status" value="1"/>
</dbReference>
<keyword evidence="2" id="KW-1185">Reference proteome</keyword>
<keyword evidence="1" id="KW-1133">Transmembrane helix</keyword>
<dbReference type="InterPro" id="IPR019141">
    <property type="entry name" value="DUF2045"/>
</dbReference>
<organism evidence="2 3">
    <name type="scientific">Dioscorea cayennensis subsp. rotundata</name>
    <name type="common">White Guinea yam</name>
    <name type="synonym">Dioscorea rotundata</name>
    <dbReference type="NCBI Taxonomy" id="55577"/>
    <lineage>
        <taxon>Eukaryota</taxon>
        <taxon>Viridiplantae</taxon>
        <taxon>Streptophyta</taxon>
        <taxon>Embryophyta</taxon>
        <taxon>Tracheophyta</taxon>
        <taxon>Spermatophyta</taxon>
        <taxon>Magnoliopsida</taxon>
        <taxon>Liliopsida</taxon>
        <taxon>Dioscoreales</taxon>
        <taxon>Dioscoreaceae</taxon>
        <taxon>Dioscorea</taxon>
    </lineage>
</organism>
<gene>
    <name evidence="3" type="primary">LOC120274982</name>
</gene>
<proteinExistence type="predicted"/>
<evidence type="ECO:0000313" key="2">
    <source>
        <dbReference type="Proteomes" id="UP001515500"/>
    </source>
</evidence>
<evidence type="ECO:0000256" key="1">
    <source>
        <dbReference type="SAM" id="Phobius"/>
    </source>
</evidence>
<dbReference type="RefSeq" id="XP_039137443.1">
    <property type="nucleotide sequence ID" value="XM_039281509.1"/>
</dbReference>
<keyword evidence="1" id="KW-0812">Transmembrane</keyword>
<dbReference type="Proteomes" id="UP001515500">
    <property type="component" value="Chromosome 13"/>
</dbReference>
<dbReference type="AlphaFoldDB" id="A0AB40CEB2"/>
<evidence type="ECO:0000313" key="3">
    <source>
        <dbReference type="RefSeq" id="XP_039137443.1"/>
    </source>
</evidence>
<protein>
    <submittedName>
        <fullName evidence="3">LOW QUALITY PROTEIN: protein PHLOEM PROTEIN 2-LIKE A10-like</fullName>
    </submittedName>
</protein>
<reference evidence="3" key="1">
    <citation type="submission" date="2025-08" db="UniProtKB">
        <authorList>
            <consortium name="RefSeq"/>
        </authorList>
    </citation>
    <scope>IDENTIFICATION</scope>
</reference>
<dbReference type="GeneID" id="120274982"/>
<name>A0AB40CEB2_DIOCR</name>
<feature type="transmembrane region" description="Helical" evidence="1">
    <location>
        <begin position="368"/>
        <end position="389"/>
    </location>
</feature>
<accession>A0AB40CEB2</accession>